<name>A0AAN0RGQ9_9RHOB</name>
<evidence type="ECO:0000256" key="1">
    <source>
        <dbReference type="ARBA" id="ARBA00022741"/>
    </source>
</evidence>
<dbReference type="EMBL" id="CP003984">
    <property type="protein sequence ID" value="AII85926.1"/>
    <property type="molecule type" value="Genomic_DNA"/>
</dbReference>
<evidence type="ECO:0000313" key="4">
    <source>
        <dbReference type="Proteomes" id="UP000028680"/>
    </source>
</evidence>
<dbReference type="PANTHER" id="PTHR34784:SF1">
    <property type="entry name" value="50S RIBOSOMAL PROTEIN L34"/>
    <property type="match status" value="1"/>
</dbReference>
<organism evidence="3 4">
    <name type="scientific">Planktomarina temperata RCA23</name>
    <dbReference type="NCBI Taxonomy" id="666509"/>
    <lineage>
        <taxon>Bacteria</taxon>
        <taxon>Pseudomonadati</taxon>
        <taxon>Pseudomonadota</taxon>
        <taxon>Alphaproteobacteria</taxon>
        <taxon>Rhodobacterales</taxon>
        <taxon>Paracoccaceae</taxon>
        <taxon>Planktomarina</taxon>
    </lineage>
</organism>
<gene>
    <name evidence="3" type="ORF">RCA23_c03640</name>
</gene>
<dbReference type="Proteomes" id="UP000028680">
    <property type="component" value="Chromosome"/>
</dbReference>
<keyword evidence="1" id="KW-0547">Nucleotide-binding</keyword>
<dbReference type="Pfam" id="PF09585">
    <property type="entry name" value="Lin0512_fam"/>
    <property type="match status" value="1"/>
</dbReference>
<dbReference type="AlphaFoldDB" id="A0AAN0RGQ9"/>
<dbReference type="KEGG" id="ptp:RCA23_c03640"/>
<protein>
    <submittedName>
        <fullName evidence="3">Uncharacterized protein</fullName>
    </submittedName>
</protein>
<dbReference type="NCBIfam" id="TIGR02058">
    <property type="entry name" value="lin0512_fam"/>
    <property type="match status" value="1"/>
</dbReference>
<reference evidence="3 4" key="1">
    <citation type="journal article" date="2014" name="ISME J.">
        <title>Adaptation of an abundant Roseobacter RCA organism to pelagic systems revealed by genomic and transcriptomic analyses.</title>
        <authorList>
            <person name="Voget S."/>
            <person name="Wemheuer B."/>
            <person name="Brinkhoff T."/>
            <person name="Vollmers J."/>
            <person name="Dietrich S."/>
            <person name="Giebel H.A."/>
            <person name="Beardsley C."/>
            <person name="Sardemann C."/>
            <person name="Bakenhus I."/>
            <person name="Billerbeck S."/>
            <person name="Daniel R."/>
            <person name="Simon M."/>
        </authorList>
    </citation>
    <scope>NUCLEOTIDE SEQUENCE [LARGE SCALE GENOMIC DNA]</scope>
    <source>
        <strain evidence="3 4">RCA23</strain>
    </source>
</reference>
<sequence>MSDQRFIIEMGIGNDQYGQDYTKAAGRAIEDAFRHSAIPMFQALEPTLGLTPQEMRVQVTIGVQDPAQVDTKALAETLPRGRAEVRAVFGGQNVTNPDTGNVIVIATAAIEAFLPYQGDRT</sequence>
<dbReference type="RefSeq" id="WP_044048796.1">
    <property type="nucleotide sequence ID" value="NZ_CP003984.1"/>
</dbReference>
<dbReference type="Gene3D" id="3.30.1330.20">
    <property type="entry name" value="Tubulin/FtsZ, C-terminal domain"/>
    <property type="match status" value="1"/>
</dbReference>
<keyword evidence="2" id="KW-0342">GTP-binding</keyword>
<evidence type="ECO:0000313" key="3">
    <source>
        <dbReference type="EMBL" id="AII85926.1"/>
    </source>
</evidence>
<proteinExistence type="predicted"/>
<dbReference type="InterPro" id="IPR011719">
    <property type="entry name" value="CHP02058"/>
</dbReference>
<keyword evidence="4" id="KW-1185">Reference proteome</keyword>
<dbReference type="PANTHER" id="PTHR34784">
    <property type="entry name" value="50S RIBOSOMAL PROTEIN L34"/>
    <property type="match status" value="1"/>
</dbReference>
<dbReference type="InterPro" id="IPR037103">
    <property type="entry name" value="Tubulin/FtsZ-like_C"/>
</dbReference>
<evidence type="ECO:0000256" key="2">
    <source>
        <dbReference type="ARBA" id="ARBA00023134"/>
    </source>
</evidence>
<accession>A0AAN0RGQ9</accession>
<dbReference type="GO" id="GO:0005525">
    <property type="term" value="F:GTP binding"/>
    <property type="evidence" value="ECO:0007669"/>
    <property type="project" value="UniProtKB-KW"/>
</dbReference>